<comment type="caution">
    <text evidence="3">The sequence shown here is derived from an EMBL/GenBank/DDBJ whole genome shotgun (WGS) entry which is preliminary data.</text>
</comment>
<feature type="domain" description="Polysaccharide pyruvyl transferase" evidence="2">
    <location>
        <begin position="5"/>
        <end position="79"/>
    </location>
</feature>
<protein>
    <recommendedName>
        <fullName evidence="2">Polysaccharide pyruvyl transferase domain-containing protein</fullName>
    </recommendedName>
</protein>
<proteinExistence type="predicted"/>
<sequence length="221" mass="24135">MERLTIPVVVVGVGAQAPISGRLQRLAPLETSVRRFVSAVLDRSATIGVRGEVTEGYLRRLGFSDVEVIGCPSMFQAGDRLAVRTPPQRVDRRTKVALTLSPYVRAMEPALQVLLERHPRTVYVPQEPEDAAAHAAGPRGRRAEHRRLVPGAPRAPVVHQQPHAVLRRPDDVAPVPCRPRRDGRHPHPRHHHVVAGGDAGAAGGARLAHARAWPTTTRSRT</sequence>
<feature type="region of interest" description="Disordered" evidence="1">
    <location>
        <begin position="170"/>
        <end position="221"/>
    </location>
</feature>
<name>A0ABQ6JJN2_9ACTN</name>
<dbReference type="Pfam" id="PF04230">
    <property type="entry name" value="PS_pyruv_trans"/>
    <property type="match status" value="1"/>
</dbReference>
<reference evidence="4" key="1">
    <citation type="journal article" date="2019" name="Int. J. Syst. Evol. Microbiol.">
        <title>The Global Catalogue of Microorganisms (GCM) 10K type strain sequencing project: providing services to taxonomists for standard genome sequencing and annotation.</title>
        <authorList>
            <consortium name="The Broad Institute Genomics Platform"/>
            <consortium name="The Broad Institute Genome Sequencing Center for Infectious Disease"/>
            <person name="Wu L."/>
            <person name="Ma J."/>
        </authorList>
    </citation>
    <scope>NUCLEOTIDE SEQUENCE [LARGE SCALE GENOMIC DNA]</scope>
    <source>
        <strain evidence="4">NBRC 108730</strain>
    </source>
</reference>
<evidence type="ECO:0000256" key="1">
    <source>
        <dbReference type="SAM" id="MobiDB-lite"/>
    </source>
</evidence>
<evidence type="ECO:0000313" key="4">
    <source>
        <dbReference type="Proteomes" id="UP001157017"/>
    </source>
</evidence>
<organism evidence="3 4">
    <name type="scientific">Angustibacter aerolatus</name>
    <dbReference type="NCBI Taxonomy" id="1162965"/>
    <lineage>
        <taxon>Bacteria</taxon>
        <taxon>Bacillati</taxon>
        <taxon>Actinomycetota</taxon>
        <taxon>Actinomycetes</taxon>
        <taxon>Kineosporiales</taxon>
        <taxon>Kineosporiaceae</taxon>
    </lineage>
</organism>
<gene>
    <name evidence="3" type="ORF">GCM10025868_36580</name>
</gene>
<accession>A0ABQ6JJN2</accession>
<feature type="compositionally biased region" description="Basic residues" evidence="1">
    <location>
        <begin position="181"/>
        <end position="193"/>
    </location>
</feature>
<dbReference type="EMBL" id="BSUZ01000001">
    <property type="protein sequence ID" value="GMA88408.1"/>
    <property type="molecule type" value="Genomic_DNA"/>
</dbReference>
<evidence type="ECO:0000313" key="3">
    <source>
        <dbReference type="EMBL" id="GMA88408.1"/>
    </source>
</evidence>
<dbReference type="InterPro" id="IPR007345">
    <property type="entry name" value="Polysacch_pyruvyl_Trfase"/>
</dbReference>
<dbReference type="Proteomes" id="UP001157017">
    <property type="component" value="Unassembled WGS sequence"/>
</dbReference>
<evidence type="ECO:0000259" key="2">
    <source>
        <dbReference type="Pfam" id="PF04230"/>
    </source>
</evidence>
<keyword evidence="4" id="KW-1185">Reference proteome</keyword>